<accession>A0ABT0AWB6</accession>
<dbReference type="InterPro" id="IPR012338">
    <property type="entry name" value="Beta-lactam/transpept-like"/>
</dbReference>
<feature type="chain" id="PRO_5045719918" description="beta-lactamase" evidence="4">
    <location>
        <begin position="29"/>
        <end position="294"/>
    </location>
</feature>
<dbReference type="PANTHER" id="PTHR35333">
    <property type="entry name" value="BETA-LACTAMASE"/>
    <property type="match status" value="1"/>
</dbReference>
<comment type="catalytic activity">
    <reaction evidence="1">
        <text>a beta-lactam + H2O = a substituted beta-amino acid</text>
        <dbReference type="Rhea" id="RHEA:20401"/>
        <dbReference type="ChEBI" id="CHEBI:15377"/>
        <dbReference type="ChEBI" id="CHEBI:35627"/>
        <dbReference type="ChEBI" id="CHEBI:140347"/>
        <dbReference type="EC" id="3.5.2.6"/>
    </reaction>
</comment>
<sequence length="294" mass="31047">MSTDIILWSRRDLIGAVALALAGSPAAAADSLEGLEQRHGIRLGAMMRAADGRVVMAHRADERFLFCSTFKVFLAAALFRKARTQPGLMDRRIAMGGIPKVGNSPVTGSLPAGSMLSVRELCAAVVEYSDNIAANHLLSVAGGPKAVTQVFRDLGDRVSRLDRIEPALNTGSPADLRDTTTPSAITASLGGLLLGNGYLDWKDRQQLLGWMAQERNGTRRIRAGMPAGWTVSNKPGTNMTGAVNDIAVVRTPNGKAFLLAVYVDSPSADIAGNEAIIARTAHMGAVAATRTASR</sequence>
<dbReference type="PANTHER" id="PTHR35333:SF3">
    <property type="entry name" value="BETA-LACTAMASE-TYPE TRANSPEPTIDASE FOLD CONTAINING PROTEIN"/>
    <property type="match status" value="1"/>
</dbReference>
<evidence type="ECO:0000256" key="2">
    <source>
        <dbReference type="ARBA" id="ARBA00009009"/>
    </source>
</evidence>
<name>A0ABT0AWB6_9SPHN</name>
<keyword evidence="4" id="KW-0732">Signal</keyword>
<evidence type="ECO:0000256" key="3">
    <source>
        <dbReference type="ARBA" id="ARBA00012865"/>
    </source>
</evidence>
<keyword evidence="6" id="KW-0378">Hydrolase</keyword>
<dbReference type="Pfam" id="PF13354">
    <property type="entry name" value="Beta-lactamase2"/>
    <property type="match status" value="1"/>
</dbReference>
<feature type="signal peptide" evidence="4">
    <location>
        <begin position="1"/>
        <end position="28"/>
    </location>
</feature>
<keyword evidence="7" id="KW-1185">Reference proteome</keyword>
<evidence type="ECO:0000256" key="4">
    <source>
        <dbReference type="SAM" id="SignalP"/>
    </source>
</evidence>
<dbReference type="RefSeq" id="WP_243989866.1">
    <property type="nucleotide sequence ID" value="NZ_JALHLE010000001.1"/>
</dbReference>
<proteinExistence type="inferred from homology"/>
<evidence type="ECO:0000256" key="1">
    <source>
        <dbReference type="ARBA" id="ARBA00001526"/>
    </source>
</evidence>
<evidence type="ECO:0000259" key="5">
    <source>
        <dbReference type="Pfam" id="PF13354"/>
    </source>
</evidence>
<dbReference type="EC" id="3.5.2.6" evidence="3"/>
<reference evidence="6" key="1">
    <citation type="submission" date="2022-03" db="EMBL/GenBank/DDBJ databases">
        <title>Identification of a novel bacterium isolated from mangrove sediments.</title>
        <authorList>
            <person name="Pan X."/>
        </authorList>
    </citation>
    <scope>NUCLEOTIDE SEQUENCE</scope>
    <source>
        <strain evidence="6">B2580</strain>
    </source>
</reference>
<comment type="similarity">
    <text evidence="2">Belongs to the class-A beta-lactamase family.</text>
</comment>
<evidence type="ECO:0000313" key="7">
    <source>
        <dbReference type="Proteomes" id="UP001162880"/>
    </source>
</evidence>
<protein>
    <recommendedName>
        <fullName evidence="3">beta-lactamase</fullName>
        <ecNumber evidence="3">3.5.2.6</ecNumber>
    </recommendedName>
</protein>
<organism evidence="6 7">
    <name type="scientific">Novosphingobium album</name>
    <name type="common">ex Hu et al. 2023</name>
    <dbReference type="NCBI Taxonomy" id="2930093"/>
    <lineage>
        <taxon>Bacteria</taxon>
        <taxon>Pseudomonadati</taxon>
        <taxon>Pseudomonadota</taxon>
        <taxon>Alphaproteobacteria</taxon>
        <taxon>Sphingomonadales</taxon>
        <taxon>Sphingomonadaceae</taxon>
        <taxon>Novosphingobium</taxon>
    </lineage>
</organism>
<dbReference type="Gene3D" id="3.40.710.10">
    <property type="entry name" value="DD-peptidase/beta-lactamase superfamily"/>
    <property type="match status" value="1"/>
</dbReference>
<feature type="domain" description="Beta-lactamase class A catalytic" evidence="5">
    <location>
        <begin position="52"/>
        <end position="263"/>
    </location>
</feature>
<dbReference type="EMBL" id="JALHLE010000001">
    <property type="protein sequence ID" value="MCJ2177131.1"/>
    <property type="molecule type" value="Genomic_DNA"/>
</dbReference>
<dbReference type="PRINTS" id="PR00118">
    <property type="entry name" value="BLACTAMASEA"/>
</dbReference>
<dbReference type="NCBIfam" id="NF033103">
    <property type="entry name" value="bla_class_A"/>
    <property type="match status" value="1"/>
</dbReference>
<dbReference type="InterPro" id="IPR045155">
    <property type="entry name" value="Beta-lactam_cat"/>
</dbReference>
<evidence type="ECO:0000313" key="6">
    <source>
        <dbReference type="EMBL" id="MCJ2177131.1"/>
    </source>
</evidence>
<dbReference type="InterPro" id="IPR000871">
    <property type="entry name" value="Beta-lactam_class-A"/>
</dbReference>
<dbReference type="SUPFAM" id="SSF56601">
    <property type="entry name" value="beta-lactamase/transpeptidase-like"/>
    <property type="match status" value="1"/>
</dbReference>
<gene>
    <name evidence="6" type="primary">bla</name>
    <name evidence="6" type="ORF">MTR64_01000</name>
</gene>
<dbReference type="Proteomes" id="UP001162880">
    <property type="component" value="Unassembled WGS sequence"/>
</dbReference>
<dbReference type="GO" id="GO:0008800">
    <property type="term" value="F:beta-lactamase activity"/>
    <property type="evidence" value="ECO:0007669"/>
    <property type="project" value="UniProtKB-EC"/>
</dbReference>
<comment type="caution">
    <text evidence="6">The sequence shown here is derived from an EMBL/GenBank/DDBJ whole genome shotgun (WGS) entry which is preliminary data.</text>
</comment>